<evidence type="ECO:0000313" key="4">
    <source>
        <dbReference type="Proteomes" id="UP000429607"/>
    </source>
</evidence>
<feature type="chain" id="PRO_5036379560" evidence="1">
    <location>
        <begin position="29"/>
        <end position="55"/>
    </location>
</feature>
<dbReference type="OrthoDB" id="10270112at2759"/>
<evidence type="ECO:0000313" key="5">
    <source>
        <dbReference type="Proteomes" id="UP000435112"/>
    </source>
</evidence>
<reference evidence="4 5" key="1">
    <citation type="submission" date="2018-09" db="EMBL/GenBank/DDBJ databases">
        <title>Genomic investigation of the strawberry pathogen Phytophthora fragariae indicates pathogenicity is determined by transcriptional variation in three key races.</title>
        <authorList>
            <person name="Adams T.M."/>
            <person name="Armitage A.D."/>
            <person name="Sobczyk M.K."/>
            <person name="Bates H.J."/>
            <person name="Dunwell J.M."/>
            <person name="Nellist C.F."/>
            <person name="Harrison R.J."/>
        </authorList>
    </citation>
    <scope>NUCLEOTIDE SEQUENCE [LARGE SCALE GENOMIC DNA]</scope>
    <source>
        <strain evidence="3 4">SCRP249</strain>
        <strain evidence="2 5">SCRP324</strain>
    </source>
</reference>
<organism evidence="2 5">
    <name type="scientific">Phytophthora rubi</name>
    <dbReference type="NCBI Taxonomy" id="129364"/>
    <lineage>
        <taxon>Eukaryota</taxon>
        <taxon>Sar</taxon>
        <taxon>Stramenopiles</taxon>
        <taxon>Oomycota</taxon>
        <taxon>Peronosporomycetes</taxon>
        <taxon>Peronosporales</taxon>
        <taxon>Peronosporaceae</taxon>
        <taxon>Phytophthora</taxon>
    </lineage>
</organism>
<protein>
    <submittedName>
        <fullName evidence="2">Uncharacterized protein</fullName>
    </submittedName>
</protein>
<dbReference type="Proteomes" id="UP000435112">
    <property type="component" value="Unassembled WGS sequence"/>
</dbReference>
<proteinExistence type="predicted"/>
<keyword evidence="1" id="KW-0732">Signal</keyword>
<evidence type="ECO:0000313" key="3">
    <source>
        <dbReference type="EMBL" id="KAE8963707.1"/>
    </source>
</evidence>
<comment type="caution">
    <text evidence="2">The sequence shown here is derived from an EMBL/GenBank/DDBJ whole genome shotgun (WGS) entry which is preliminary data.</text>
</comment>
<sequence>MRSPTTELSVTICHFRICLLQLLTFHQAVPEDAQVLVHRRLLRRAGSLCAPVRRC</sequence>
<dbReference type="EMBL" id="QXFV01005761">
    <property type="protein sequence ID" value="KAE8963707.1"/>
    <property type="molecule type" value="Genomic_DNA"/>
</dbReference>
<dbReference type="AlphaFoldDB" id="A0A6A3GXG9"/>
<feature type="signal peptide" evidence="1">
    <location>
        <begin position="1"/>
        <end position="28"/>
    </location>
</feature>
<evidence type="ECO:0000313" key="2">
    <source>
        <dbReference type="EMBL" id="KAE8961555.1"/>
    </source>
</evidence>
<gene>
    <name evidence="3" type="ORF">PR001_g29286</name>
    <name evidence="2" type="ORF">PR002_g29861</name>
</gene>
<name>A0A6A3GXG9_9STRA</name>
<evidence type="ECO:0000256" key="1">
    <source>
        <dbReference type="SAM" id="SignalP"/>
    </source>
</evidence>
<dbReference type="EMBL" id="QXFU01006254">
    <property type="protein sequence ID" value="KAE8961555.1"/>
    <property type="molecule type" value="Genomic_DNA"/>
</dbReference>
<dbReference type="Proteomes" id="UP000429607">
    <property type="component" value="Unassembled WGS sequence"/>
</dbReference>
<accession>A0A6A3GXG9</accession>